<protein>
    <submittedName>
        <fullName evidence="2">Uncharacterized protein</fullName>
    </submittedName>
</protein>
<feature type="region of interest" description="Disordered" evidence="1">
    <location>
        <begin position="1"/>
        <end position="36"/>
    </location>
</feature>
<name>A0A9P4QXQ5_9PLEO</name>
<evidence type="ECO:0000313" key="3">
    <source>
        <dbReference type="Proteomes" id="UP000799444"/>
    </source>
</evidence>
<dbReference type="OrthoDB" id="3913514at2759"/>
<dbReference type="EMBL" id="ML996171">
    <property type="protein sequence ID" value="KAF2732831.1"/>
    <property type="molecule type" value="Genomic_DNA"/>
</dbReference>
<dbReference type="Proteomes" id="UP000799444">
    <property type="component" value="Unassembled WGS sequence"/>
</dbReference>
<keyword evidence="3" id="KW-1185">Reference proteome</keyword>
<accession>A0A9P4QXQ5</accession>
<gene>
    <name evidence="2" type="ORF">EJ04DRAFT_565697</name>
</gene>
<organism evidence="2 3">
    <name type="scientific">Polyplosphaeria fusca</name>
    <dbReference type="NCBI Taxonomy" id="682080"/>
    <lineage>
        <taxon>Eukaryota</taxon>
        <taxon>Fungi</taxon>
        <taxon>Dikarya</taxon>
        <taxon>Ascomycota</taxon>
        <taxon>Pezizomycotina</taxon>
        <taxon>Dothideomycetes</taxon>
        <taxon>Pleosporomycetidae</taxon>
        <taxon>Pleosporales</taxon>
        <taxon>Tetraplosphaeriaceae</taxon>
        <taxon>Polyplosphaeria</taxon>
    </lineage>
</organism>
<evidence type="ECO:0000313" key="2">
    <source>
        <dbReference type="EMBL" id="KAF2732831.1"/>
    </source>
</evidence>
<reference evidence="2" key="1">
    <citation type="journal article" date="2020" name="Stud. Mycol.">
        <title>101 Dothideomycetes genomes: a test case for predicting lifestyles and emergence of pathogens.</title>
        <authorList>
            <person name="Haridas S."/>
            <person name="Albert R."/>
            <person name="Binder M."/>
            <person name="Bloem J."/>
            <person name="Labutti K."/>
            <person name="Salamov A."/>
            <person name="Andreopoulos B."/>
            <person name="Baker S."/>
            <person name="Barry K."/>
            <person name="Bills G."/>
            <person name="Bluhm B."/>
            <person name="Cannon C."/>
            <person name="Castanera R."/>
            <person name="Culley D."/>
            <person name="Daum C."/>
            <person name="Ezra D."/>
            <person name="Gonzalez J."/>
            <person name="Henrissat B."/>
            <person name="Kuo A."/>
            <person name="Liang C."/>
            <person name="Lipzen A."/>
            <person name="Lutzoni F."/>
            <person name="Magnuson J."/>
            <person name="Mondo S."/>
            <person name="Nolan M."/>
            <person name="Ohm R."/>
            <person name="Pangilinan J."/>
            <person name="Park H.-J."/>
            <person name="Ramirez L."/>
            <person name="Alfaro M."/>
            <person name="Sun H."/>
            <person name="Tritt A."/>
            <person name="Yoshinaga Y."/>
            <person name="Zwiers L.-H."/>
            <person name="Turgeon B."/>
            <person name="Goodwin S."/>
            <person name="Spatafora J."/>
            <person name="Crous P."/>
            <person name="Grigoriev I."/>
        </authorList>
    </citation>
    <scope>NUCLEOTIDE SEQUENCE</scope>
    <source>
        <strain evidence="2">CBS 125425</strain>
    </source>
</reference>
<dbReference type="AlphaFoldDB" id="A0A9P4QXQ5"/>
<comment type="caution">
    <text evidence="2">The sequence shown here is derived from an EMBL/GenBank/DDBJ whole genome shotgun (WGS) entry which is preliminary data.</text>
</comment>
<proteinExistence type="predicted"/>
<evidence type="ECO:0000256" key="1">
    <source>
        <dbReference type="SAM" id="MobiDB-lite"/>
    </source>
</evidence>
<sequence>MATNEADAQPVKDVSKEEVQDTADEAAVAASDYSDEEGQKAYVNVDPNAVPSTPKYEVNDVVHMSIIQGGARTKGTFTVERSRYSQSQRSCQYRLIDVHSGSLYNQGEWVRERFLRPS</sequence>